<feature type="region of interest" description="Disordered" evidence="1">
    <location>
        <begin position="1"/>
        <end position="32"/>
    </location>
</feature>
<proteinExistence type="predicted"/>
<evidence type="ECO:0000313" key="3">
    <source>
        <dbReference type="Proteomes" id="UP000070133"/>
    </source>
</evidence>
<dbReference type="EMBL" id="LFZN01000033">
    <property type="protein sequence ID" value="KXT03110.1"/>
    <property type="molecule type" value="Genomic_DNA"/>
</dbReference>
<keyword evidence="3" id="KW-1185">Reference proteome</keyword>
<comment type="caution">
    <text evidence="2">The sequence shown here is derived from an EMBL/GenBank/DDBJ whole genome shotgun (WGS) entry which is preliminary data.</text>
</comment>
<dbReference type="Proteomes" id="UP000070133">
    <property type="component" value="Unassembled WGS sequence"/>
</dbReference>
<accession>A0A139HKZ6</accession>
<feature type="region of interest" description="Disordered" evidence="1">
    <location>
        <begin position="108"/>
        <end position="149"/>
    </location>
</feature>
<sequence length="149" mass="17018">MFRRRRSSMSINPYMPQRLSSREDTPPLSPKSRFILISAQHDPDPEVPIIIITPPTPGTSPRLAPNNWRSTRDRLRPPGSHDPRSNPEIRAWLTRVANDHSSYRIYRRNAVSGPSGPPRPGQSAASRIRAAMRLSSRQKDTDEFRSENR</sequence>
<gene>
    <name evidence="2" type="ORF">AC578_7713</name>
</gene>
<feature type="compositionally biased region" description="Basic and acidic residues" evidence="1">
    <location>
        <begin position="70"/>
        <end position="87"/>
    </location>
</feature>
<feature type="region of interest" description="Disordered" evidence="1">
    <location>
        <begin position="45"/>
        <end position="89"/>
    </location>
</feature>
<dbReference type="AlphaFoldDB" id="A0A139HKZ6"/>
<feature type="compositionally biased region" description="Basic and acidic residues" evidence="1">
    <location>
        <begin position="137"/>
        <end position="149"/>
    </location>
</feature>
<protein>
    <submittedName>
        <fullName evidence="2">Uncharacterized protein</fullName>
    </submittedName>
</protein>
<reference evidence="2 3" key="1">
    <citation type="submission" date="2015-07" db="EMBL/GenBank/DDBJ databases">
        <title>Comparative genomics of the Sigatoka disease complex on banana suggests a link between parallel evolutionary changes in Pseudocercospora fijiensis and Pseudocercospora eumusae and increased virulence on the banana host.</title>
        <authorList>
            <person name="Chang T.-C."/>
            <person name="Salvucci A."/>
            <person name="Crous P.W."/>
            <person name="Stergiopoulos I."/>
        </authorList>
    </citation>
    <scope>NUCLEOTIDE SEQUENCE [LARGE SCALE GENOMIC DNA]</scope>
    <source>
        <strain evidence="2 3">CBS 114824</strain>
    </source>
</reference>
<evidence type="ECO:0000313" key="2">
    <source>
        <dbReference type="EMBL" id="KXT03110.1"/>
    </source>
</evidence>
<organism evidence="2 3">
    <name type="scientific">Pseudocercospora eumusae</name>
    <dbReference type="NCBI Taxonomy" id="321146"/>
    <lineage>
        <taxon>Eukaryota</taxon>
        <taxon>Fungi</taxon>
        <taxon>Dikarya</taxon>
        <taxon>Ascomycota</taxon>
        <taxon>Pezizomycotina</taxon>
        <taxon>Dothideomycetes</taxon>
        <taxon>Dothideomycetidae</taxon>
        <taxon>Mycosphaerellales</taxon>
        <taxon>Mycosphaerellaceae</taxon>
        <taxon>Pseudocercospora</taxon>
    </lineage>
</organism>
<name>A0A139HKZ6_9PEZI</name>
<evidence type="ECO:0000256" key="1">
    <source>
        <dbReference type="SAM" id="MobiDB-lite"/>
    </source>
</evidence>